<dbReference type="Proteomes" id="UP000759131">
    <property type="component" value="Unassembled WGS sequence"/>
</dbReference>
<gene>
    <name evidence="1" type="ORF">OSB1V03_LOCUS13919</name>
</gene>
<dbReference type="EMBL" id="OC867449">
    <property type="protein sequence ID" value="CAD7633522.1"/>
    <property type="molecule type" value="Genomic_DNA"/>
</dbReference>
<dbReference type="EMBL" id="CAJPIZ010012874">
    <property type="protein sequence ID" value="CAG2113952.1"/>
    <property type="molecule type" value="Genomic_DNA"/>
</dbReference>
<protein>
    <submittedName>
        <fullName evidence="1">Uncharacterized protein</fullName>
    </submittedName>
</protein>
<keyword evidence="2" id="KW-1185">Reference proteome</keyword>
<name>A0A7R9L3X7_9ACAR</name>
<proteinExistence type="predicted"/>
<sequence>MARVELVRLSLTLARDDKSRQLLEAFDSTFAPKIALFYQDFDKQLGAVGGDVKRRPMDETVIDYQLMIFREMNRGSLVRMMLVNLVPKWRLLHVWEYLKSQPQYRPSPLSDKLLQLDFDVKESVNTYKTIIDLNAKNITAAGEQELIQLAKEANELHYFTNINPHSVPAPNPQFVFT</sequence>
<evidence type="ECO:0000313" key="1">
    <source>
        <dbReference type="EMBL" id="CAD7633522.1"/>
    </source>
</evidence>
<accession>A0A7R9L3X7</accession>
<dbReference type="AlphaFoldDB" id="A0A7R9L3X7"/>
<evidence type="ECO:0000313" key="2">
    <source>
        <dbReference type="Proteomes" id="UP000759131"/>
    </source>
</evidence>
<reference evidence="1" key="1">
    <citation type="submission" date="2020-11" db="EMBL/GenBank/DDBJ databases">
        <authorList>
            <person name="Tran Van P."/>
        </authorList>
    </citation>
    <scope>NUCLEOTIDE SEQUENCE</scope>
</reference>
<organism evidence="1">
    <name type="scientific">Medioppia subpectinata</name>
    <dbReference type="NCBI Taxonomy" id="1979941"/>
    <lineage>
        <taxon>Eukaryota</taxon>
        <taxon>Metazoa</taxon>
        <taxon>Ecdysozoa</taxon>
        <taxon>Arthropoda</taxon>
        <taxon>Chelicerata</taxon>
        <taxon>Arachnida</taxon>
        <taxon>Acari</taxon>
        <taxon>Acariformes</taxon>
        <taxon>Sarcoptiformes</taxon>
        <taxon>Oribatida</taxon>
        <taxon>Brachypylina</taxon>
        <taxon>Oppioidea</taxon>
        <taxon>Oppiidae</taxon>
        <taxon>Medioppia</taxon>
    </lineage>
</organism>